<comment type="caution">
    <text evidence="4">The sequence shown here is derived from an EMBL/GenBank/DDBJ whole genome shotgun (WGS) entry which is preliminary data.</text>
</comment>
<dbReference type="InterPro" id="IPR001296">
    <property type="entry name" value="Glyco_trans_1"/>
</dbReference>
<dbReference type="GO" id="GO:0016757">
    <property type="term" value="F:glycosyltransferase activity"/>
    <property type="evidence" value="ECO:0007669"/>
    <property type="project" value="UniProtKB-KW"/>
</dbReference>
<feature type="region of interest" description="Disordered" evidence="2">
    <location>
        <begin position="381"/>
        <end position="419"/>
    </location>
</feature>
<organism evidence="4 5">
    <name type="scientific">Kineosporia corallincola</name>
    <dbReference type="NCBI Taxonomy" id="2835133"/>
    <lineage>
        <taxon>Bacteria</taxon>
        <taxon>Bacillati</taxon>
        <taxon>Actinomycetota</taxon>
        <taxon>Actinomycetes</taxon>
        <taxon>Kineosporiales</taxon>
        <taxon>Kineosporiaceae</taxon>
        <taxon>Kineosporia</taxon>
    </lineage>
</organism>
<evidence type="ECO:0000313" key="4">
    <source>
        <dbReference type="EMBL" id="MBT0772046.1"/>
    </source>
</evidence>
<dbReference type="EMBL" id="JAHBAY010000010">
    <property type="protein sequence ID" value="MBT0772046.1"/>
    <property type="molecule type" value="Genomic_DNA"/>
</dbReference>
<evidence type="ECO:0000256" key="2">
    <source>
        <dbReference type="SAM" id="MobiDB-lite"/>
    </source>
</evidence>
<dbReference type="InterPro" id="IPR050194">
    <property type="entry name" value="Glycosyltransferase_grp1"/>
</dbReference>
<dbReference type="Proteomes" id="UP001197247">
    <property type="component" value="Unassembled WGS sequence"/>
</dbReference>
<keyword evidence="4" id="KW-0328">Glycosyltransferase</keyword>
<accession>A0ABS5TPC7</accession>
<reference evidence="4 5" key="1">
    <citation type="submission" date="2021-05" db="EMBL/GenBank/DDBJ databases">
        <title>Kineosporia and Streptomyces sp. nov. two new marine actinobacteria isolated from Coral.</title>
        <authorList>
            <person name="Buangrab K."/>
            <person name="Sutthacheep M."/>
            <person name="Yeemin T."/>
            <person name="Harunari E."/>
            <person name="Igarashi Y."/>
            <person name="Kanchanasin P."/>
            <person name="Tanasupawat S."/>
            <person name="Phongsopitanun W."/>
        </authorList>
    </citation>
    <scope>NUCLEOTIDE SEQUENCE [LARGE SCALE GENOMIC DNA]</scope>
    <source>
        <strain evidence="4 5">J2-2</strain>
    </source>
</reference>
<proteinExistence type="predicted"/>
<evidence type="ECO:0000259" key="3">
    <source>
        <dbReference type="Pfam" id="PF00534"/>
    </source>
</evidence>
<gene>
    <name evidence="4" type="ORF">KIH74_24095</name>
</gene>
<dbReference type="PANTHER" id="PTHR45947:SF3">
    <property type="entry name" value="SULFOQUINOVOSYL TRANSFERASE SQD2"/>
    <property type="match status" value="1"/>
</dbReference>
<dbReference type="RefSeq" id="WP_214158403.1">
    <property type="nucleotide sequence ID" value="NZ_JAHBAY010000010.1"/>
</dbReference>
<feature type="compositionally biased region" description="Low complexity" evidence="2">
    <location>
        <begin position="381"/>
        <end position="412"/>
    </location>
</feature>
<keyword evidence="1 4" id="KW-0808">Transferase</keyword>
<dbReference type="Pfam" id="PF00534">
    <property type="entry name" value="Glycos_transf_1"/>
    <property type="match status" value="1"/>
</dbReference>
<dbReference type="Gene3D" id="3.40.50.2000">
    <property type="entry name" value="Glycogen Phosphorylase B"/>
    <property type="match status" value="2"/>
</dbReference>
<evidence type="ECO:0000256" key="1">
    <source>
        <dbReference type="ARBA" id="ARBA00022679"/>
    </source>
</evidence>
<dbReference type="EC" id="2.4.-.-" evidence="4"/>
<keyword evidence="5" id="KW-1185">Reference proteome</keyword>
<protein>
    <submittedName>
        <fullName evidence="4">Glycosyltransferase</fullName>
        <ecNumber evidence="4">2.4.-.-</ecNumber>
    </submittedName>
</protein>
<evidence type="ECO:0000313" key="5">
    <source>
        <dbReference type="Proteomes" id="UP001197247"/>
    </source>
</evidence>
<name>A0ABS5TPC7_9ACTN</name>
<dbReference type="PANTHER" id="PTHR45947">
    <property type="entry name" value="SULFOQUINOVOSYL TRANSFERASE SQD2"/>
    <property type="match status" value="1"/>
</dbReference>
<dbReference type="SUPFAM" id="SSF53756">
    <property type="entry name" value="UDP-Glycosyltransferase/glycogen phosphorylase"/>
    <property type="match status" value="1"/>
</dbReference>
<feature type="domain" description="Glycosyl transferase family 1" evidence="3">
    <location>
        <begin position="175"/>
        <end position="345"/>
    </location>
</feature>
<sequence length="419" mass="43816">MRTLIVSPLPPRRDGIGDYSAKLVRAYRDHGDEVGALTLAPTTESLAHVGLVSFSPRRWLRTLRGALAWKPDVVHVQHAIATYGPHLALIWPLVAVLRLRGVRVVITHHEVTRDVERLGPPGRVYYALVSRLAHRLHVHTDAAAQGLPAGLRPRVLVRPHPVYPLPTATTTADRLRARHGLHGRRVALLFGYVNAEKGIAEAIEAFAVLVGQETGQPGDAAPAALVVAGEVRPRPSGFTRFEAADRAYLASLHALVDEHDLHGRVIFTGRVPDGEIAAWLELADVLLLPYTRTEQSGVANLAIAAGTPVLATRTGGLEDLFGDRLPMIGSLAPAGFAGDLAAALADPAGLRARAVAAYADLAGSGSAADLVAALRPEAGSPAAAGATAAGPAPADPVAAESSPSATTSAAHDTTAEVHP</sequence>